<evidence type="ECO:0000313" key="3">
    <source>
        <dbReference type="Proteomes" id="UP000768524"/>
    </source>
</evidence>
<reference evidence="2" key="2">
    <citation type="submission" date="2023-11" db="EMBL/GenBank/DDBJ databases">
        <title>Comparative genomics revealed phylogeny of phytopathogenic Pectobacterium aroidearum based on whole-genome sequencing and function of putative horizontal acquire islands in P. aroidearum PccS1.</title>
        <authorList>
            <person name="Fan J."/>
            <person name="Yang L."/>
        </authorList>
    </citation>
    <scope>NUCLEOTIDE SEQUENCE</scope>
    <source>
        <strain evidence="2">NJAU140</strain>
    </source>
</reference>
<organism evidence="1 3">
    <name type="scientific">Pectobacterium brasiliense</name>
    <dbReference type="NCBI Taxonomy" id="180957"/>
    <lineage>
        <taxon>Bacteria</taxon>
        <taxon>Pseudomonadati</taxon>
        <taxon>Pseudomonadota</taxon>
        <taxon>Gammaproteobacteria</taxon>
        <taxon>Enterobacterales</taxon>
        <taxon>Pectobacteriaceae</taxon>
        <taxon>Pectobacterium</taxon>
    </lineage>
</organism>
<proteinExistence type="predicted"/>
<comment type="caution">
    <text evidence="1">The sequence shown here is derived from an EMBL/GenBank/DDBJ whole genome shotgun (WGS) entry which is preliminary data.</text>
</comment>
<dbReference type="EMBL" id="JAXHOZ010000060">
    <property type="protein sequence ID" value="MDY4379162.1"/>
    <property type="molecule type" value="Genomic_DNA"/>
</dbReference>
<dbReference type="Proteomes" id="UP001269968">
    <property type="component" value="Unassembled WGS sequence"/>
</dbReference>
<accession>A0AAE2WJ17</accession>
<sequence length="55" mass="6423">MKNYEKTNKEVLQAQALLLKGDEGRDFAIQGKTLQERRESLARIINAQKRNYQLC</sequence>
<dbReference type="EMBL" id="JACGEP010000050">
    <property type="protein sequence ID" value="MBN3053336.1"/>
    <property type="molecule type" value="Genomic_DNA"/>
</dbReference>
<evidence type="ECO:0000313" key="1">
    <source>
        <dbReference type="EMBL" id="MBN3053336.1"/>
    </source>
</evidence>
<reference evidence="1" key="1">
    <citation type="submission" date="2020-07" db="EMBL/GenBank/DDBJ databases">
        <title>A pangenomic view of the genus Pectobacterium provides insights into genome organization, phylogeny, and virulence.</title>
        <authorList>
            <person name="Jonkheer E."/>
            <person name="Brankovics B."/>
            <person name="Houwers I."/>
            <person name="Van Der Wolf J."/>
            <person name="Bonants P."/>
            <person name="Vreeburg R."/>
            <person name="Bollema R."/>
            <person name="De Haan J."/>
            <person name="Berke L."/>
            <person name="De Ridder D."/>
            <person name="Smit S."/>
            <person name="Van Der Lee T.A.J."/>
        </authorList>
    </citation>
    <scope>NUCLEOTIDE SEQUENCE</scope>
    <source>
        <strain evidence="1">NAK:433</strain>
    </source>
</reference>
<evidence type="ECO:0000313" key="2">
    <source>
        <dbReference type="EMBL" id="MDY4379162.1"/>
    </source>
</evidence>
<protein>
    <submittedName>
        <fullName evidence="1">Uncharacterized protein</fullName>
    </submittedName>
</protein>
<dbReference type="RefSeq" id="WP_157891291.1">
    <property type="nucleotide sequence ID" value="NZ_CP009769.1"/>
</dbReference>
<name>A0AAE2WJ17_9GAMM</name>
<dbReference type="AlphaFoldDB" id="A0AAE2WJ17"/>
<gene>
    <name evidence="1" type="ORF">H4F45_17980</name>
    <name evidence="2" type="ORF">SOV92_15260</name>
</gene>
<dbReference type="Proteomes" id="UP000768524">
    <property type="component" value="Unassembled WGS sequence"/>
</dbReference>